<comment type="caution">
    <text evidence="1">The sequence shown here is derived from an EMBL/GenBank/DDBJ whole genome shotgun (WGS) entry which is preliminary data.</text>
</comment>
<gene>
    <name evidence="1" type="ORF">GCM10011374_38540</name>
</gene>
<evidence type="ECO:0000313" key="1">
    <source>
        <dbReference type="EMBL" id="GGG70294.1"/>
    </source>
</evidence>
<protein>
    <submittedName>
        <fullName evidence="1">Uncharacterized protein</fullName>
    </submittedName>
</protein>
<reference evidence="1" key="2">
    <citation type="submission" date="2020-09" db="EMBL/GenBank/DDBJ databases">
        <authorList>
            <person name="Sun Q."/>
            <person name="Zhou Y."/>
        </authorList>
    </citation>
    <scope>NUCLEOTIDE SEQUENCE</scope>
    <source>
        <strain evidence="1">CGMCC 1.12187</strain>
    </source>
</reference>
<dbReference type="AlphaFoldDB" id="A0A917H768"/>
<proteinExistence type="predicted"/>
<accession>A0A917H768</accession>
<dbReference type="Proteomes" id="UP000638848">
    <property type="component" value="Unassembled WGS sequence"/>
</dbReference>
<sequence>MSNLGAAFAAALDRGTGPADDLLFPFDHKFRAEHCNNNLTPQELHSMFSSRQVIA</sequence>
<dbReference type="EMBL" id="BMEQ01000038">
    <property type="protein sequence ID" value="GGG70294.1"/>
    <property type="molecule type" value="Genomic_DNA"/>
</dbReference>
<reference evidence="1" key="1">
    <citation type="journal article" date="2014" name="Int. J. Syst. Evol. Microbiol.">
        <title>Complete genome sequence of Corynebacterium casei LMG S-19264T (=DSM 44701T), isolated from a smear-ripened cheese.</title>
        <authorList>
            <consortium name="US DOE Joint Genome Institute (JGI-PGF)"/>
            <person name="Walter F."/>
            <person name="Albersmeier A."/>
            <person name="Kalinowski J."/>
            <person name="Ruckert C."/>
        </authorList>
    </citation>
    <scope>NUCLEOTIDE SEQUENCE</scope>
    <source>
        <strain evidence="1">CGMCC 1.12187</strain>
    </source>
</reference>
<organism evidence="1 2">
    <name type="scientific">Kocuria dechangensis</name>
    <dbReference type="NCBI Taxonomy" id="1176249"/>
    <lineage>
        <taxon>Bacteria</taxon>
        <taxon>Bacillati</taxon>
        <taxon>Actinomycetota</taxon>
        <taxon>Actinomycetes</taxon>
        <taxon>Micrococcales</taxon>
        <taxon>Micrococcaceae</taxon>
        <taxon>Kocuria</taxon>
    </lineage>
</organism>
<evidence type="ECO:0000313" key="2">
    <source>
        <dbReference type="Proteomes" id="UP000638848"/>
    </source>
</evidence>
<keyword evidence="2" id="KW-1185">Reference proteome</keyword>
<name>A0A917H768_9MICC</name>